<dbReference type="EMBL" id="VBAJ01000240">
    <property type="protein sequence ID" value="TMJ05744.1"/>
    <property type="molecule type" value="Genomic_DNA"/>
</dbReference>
<accession>A0A537LCJ5</accession>
<name>A0A537LCJ5_9BACT</name>
<dbReference type="PRINTS" id="PR00469">
    <property type="entry name" value="PNDRDTASEII"/>
</dbReference>
<dbReference type="InterPro" id="IPR023753">
    <property type="entry name" value="FAD/NAD-binding_dom"/>
</dbReference>
<dbReference type="SUPFAM" id="SSF51905">
    <property type="entry name" value="FAD/NAD(P)-binding domain"/>
    <property type="match status" value="1"/>
</dbReference>
<dbReference type="Pfam" id="PF07992">
    <property type="entry name" value="Pyr_redox_2"/>
    <property type="match status" value="1"/>
</dbReference>
<proteinExistence type="predicted"/>
<dbReference type="Gene3D" id="3.50.50.60">
    <property type="entry name" value="FAD/NAD(P)-binding domain"/>
    <property type="match status" value="1"/>
</dbReference>
<dbReference type="Proteomes" id="UP000318661">
    <property type="component" value="Unassembled WGS sequence"/>
</dbReference>
<keyword evidence="1" id="KW-0285">Flavoprotein</keyword>
<comment type="caution">
    <text evidence="4">The sequence shown here is derived from an EMBL/GenBank/DDBJ whole genome shotgun (WGS) entry which is preliminary data.</text>
</comment>
<dbReference type="InterPro" id="IPR050097">
    <property type="entry name" value="Ferredoxin-NADP_redctase_2"/>
</dbReference>
<evidence type="ECO:0000256" key="2">
    <source>
        <dbReference type="ARBA" id="ARBA00023002"/>
    </source>
</evidence>
<dbReference type="AlphaFoldDB" id="A0A537LCJ5"/>
<sequence>MSAMRSVIVLGSGPAGLTAAIYTTRAGLSPLVFEGAEAGGQLMLTTEVENY</sequence>
<reference evidence="4 5" key="1">
    <citation type="journal article" date="2019" name="Nat. Microbiol.">
        <title>Mediterranean grassland soil C-N compound turnover is dependent on rainfall and depth, and is mediated by genomically divergent microorganisms.</title>
        <authorList>
            <person name="Diamond S."/>
            <person name="Andeer P.F."/>
            <person name="Li Z."/>
            <person name="Crits-Christoph A."/>
            <person name="Burstein D."/>
            <person name="Anantharaman K."/>
            <person name="Lane K.R."/>
            <person name="Thomas B.C."/>
            <person name="Pan C."/>
            <person name="Northen T.R."/>
            <person name="Banfield J.F."/>
        </authorList>
    </citation>
    <scope>NUCLEOTIDE SEQUENCE [LARGE SCALE GENOMIC DNA]</scope>
    <source>
        <strain evidence="4">NP_2</strain>
    </source>
</reference>
<evidence type="ECO:0000256" key="1">
    <source>
        <dbReference type="ARBA" id="ARBA00022630"/>
    </source>
</evidence>
<feature type="domain" description="FAD/NAD(P)-binding" evidence="3">
    <location>
        <begin position="6"/>
        <end position="50"/>
    </location>
</feature>
<dbReference type="PANTHER" id="PTHR48105">
    <property type="entry name" value="THIOREDOXIN REDUCTASE 1-RELATED-RELATED"/>
    <property type="match status" value="1"/>
</dbReference>
<evidence type="ECO:0000259" key="3">
    <source>
        <dbReference type="Pfam" id="PF07992"/>
    </source>
</evidence>
<organism evidence="4 5">
    <name type="scientific">Candidatus Segetimicrobium genomatis</name>
    <dbReference type="NCBI Taxonomy" id="2569760"/>
    <lineage>
        <taxon>Bacteria</taxon>
        <taxon>Bacillati</taxon>
        <taxon>Candidatus Sysuimicrobiota</taxon>
        <taxon>Candidatus Sysuimicrobiia</taxon>
        <taxon>Candidatus Sysuimicrobiales</taxon>
        <taxon>Candidatus Segetimicrobiaceae</taxon>
        <taxon>Candidatus Segetimicrobium</taxon>
    </lineage>
</organism>
<dbReference type="InterPro" id="IPR036188">
    <property type="entry name" value="FAD/NAD-bd_sf"/>
</dbReference>
<feature type="non-terminal residue" evidence="4">
    <location>
        <position position="51"/>
    </location>
</feature>
<dbReference type="GO" id="GO:0016491">
    <property type="term" value="F:oxidoreductase activity"/>
    <property type="evidence" value="ECO:0007669"/>
    <property type="project" value="UniProtKB-KW"/>
</dbReference>
<evidence type="ECO:0000313" key="4">
    <source>
        <dbReference type="EMBL" id="TMJ05744.1"/>
    </source>
</evidence>
<evidence type="ECO:0000313" key="5">
    <source>
        <dbReference type="Proteomes" id="UP000318661"/>
    </source>
</evidence>
<protein>
    <submittedName>
        <fullName evidence="4">FAD-binding protein</fullName>
    </submittedName>
</protein>
<gene>
    <name evidence="4" type="ORF">E6G99_09640</name>
</gene>
<keyword evidence="2" id="KW-0560">Oxidoreductase</keyword>